<protein>
    <submittedName>
        <fullName evidence="2">Uncharacterized protein</fullName>
    </submittedName>
</protein>
<organism evidence="2 3">
    <name type="scientific">Rotaria sordida</name>
    <dbReference type="NCBI Taxonomy" id="392033"/>
    <lineage>
        <taxon>Eukaryota</taxon>
        <taxon>Metazoa</taxon>
        <taxon>Spiralia</taxon>
        <taxon>Gnathifera</taxon>
        <taxon>Rotifera</taxon>
        <taxon>Eurotatoria</taxon>
        <taxon>Bdelloidea</taxon>
        <taxon>Philodinida</taxon>
        <taxon>Philodinidae</taxon>
        <taxon>Rotaria</taxon>
    </lineage>
</organism>
<comment type="caution">
    <text evidence="2">The sequence shown here is derived from an EMBL/GenBank/DDBJ whole genome shotgun (WGS) entry which is preliminary data.</text>
</comment>
<evidence type="ECO:0000256" key="1">
    <source>
        <dbReference type="SAM" id="MobiDB-lite"/>
    </source>
</evidence>
<dbReference type="Proteomes" id="UP000663836">
    <property type="component" value="Unassembled WGS sequence"/>
</dbReference>
<feature type="compositionally biased region" description="Polar residues" evidence="1">
    <location>
        <begin position="82"/>
        <end position="93"/>
    </location>
</feature>
<reference evidence="2" key="1">
    <citation type="submission" date="2021-02" db="EMBL/GenBank/DDBJ databases">
        <authorList>
            <person name="Nowell W R."/>
        </authorList>
    </citation>
    <scope>NUCLEOTIDE SEQUENCE</scope>
</reference>
<feature type="compositionally biased region" description="Polar residues" evidence="1">
    <location>
        <begin position="120"/>
        <end position="131"/>
    </location>
</feature>
<accession>A0A819PHM6</accession>
<feature type="compositionally biased region" description="Basic and acidic residues" evidence="1">
    <location>
        <begin position="94"/>
        <end position="107"/>
    </location>
</feature>
<evidence type="ECO:0000313" key="2">
    <source>
        <dbReference type="EMBL" id="CAF4008058.1"/>
    </source>
</evidence>
<name>A0A819PHM6_9BILA</name>
<dbReference type="AlphaFoldDB" id="A0A819PHM6"/>
<feature type="region of interest" description="Disordered" evidence="1">
    <location>
        <begin position="82"/>
        <end position="131"/>
    </location>
</feature>
<sequence length="234" mass="26617">MAAKFIEKDSQKDDAANSMNDLAFGSTANKFETAEEDEEYWFNDDDEKKLDEMATWHAEMMALPEHLRVEWKTLEGGVETDISSLDESVNKSIQENKDPTKNSSVDDKAEDDSENKEQKSNNVFHSHDPASTNTNATIVLPELTRNYVFKHLLSIYPNLPVFGRNSIKIKSICPSTYFTPKDKHYLILKPISISSGTKWPNPIPDPVESHELHYISQMIFELTIEERQSSTGNS</sequence>
<dbReference type="EMBL" id="CAJOBD010004774">
    <property type="protein sequence ID" value="CAF4008058.1"/>
    <property type="molecule type" value="Genomic_DNA"/>
</dbReference>
<evidence type="ECO:0000313" key="3">
    <source>
        <dbReference type="Proteomes" id="UP000663836"/>
    </source>
</evidence>
<proteinExistence type="predicted"/>
<gene>
    <name evidence="2" type="ORF">JBS370_LOCUS26672</name>
</gene>